<dbReference type="EMBL" id="SLWY01000004">
    <property type="protein sequence ID" value="TCO82687.1"/>
    <property type="molecule type" value="Genomic_DNA"/>
</dbReference>
<name>A0A4R2L6X8_9GAMM</name>
<keyword evidence="2" id="KW-1185">Reference proteome</keyword>
<dbReference type="Gene3D" id="3.30.460.10">
    <property type="entry name" value="Beta Polymerase, domain 2"/>
    <property type="match status" value="1"/>
</dbReference>
<dbReference type="RefSeq" id="WP_132539176.1">
    <property type="nucleotide sequence ID" value="NZ_SLWY01000004.1"/>
</dbReference>
<evidence type="ECO:0000313" key="2">
    <source>
        <dbReference type="Proteomes" id="UP000295765"/>
    </source>
</evidence>
<dbReference type="InterPro" id="IPR043519">
    <property type="entry name" value="NT_sf"/>
</dbReference>
<accession>A0A4R2L6X8</accession>
<gene>
    <name evidence="1" type="ORF">EV699_10479</name>
</gene>
<evidence type="ECO:0008006" key="3">
    <source>
        <dbReference type="Google" id="ProtNLM"/>
    </source>
</evidence>
<organism evidence="1 2">
    <name type="scientific">Plasticicumulans lactativorans</name>
    <dbReference type="NCBI Taxonomy" id="1133106"/>
    <lineage>
        <taxon>Bacteria</taxon>
        <taxon>Pseudomonadati</taxon>
        <taxon>Pseudomonadota</taxon>
        <taxon>Gammaproteobacteria</taxon>
        <taxon>Candidatus Competibacteraceae</taxon>
        <taxon>Plasticicumulans</taxon>
    </lineage>
</organism>
<reference evidence="1 2" key="1">
    <citation type="submission" date="2019-03" db="EMBL/GenBank/DDBJ databases">
        <title>Genomic Encyclopedia of Type Strains, Phase IV (KMG-IV): sequencing the most valuable type-strain genomes for metagenomic binning, comparative biology and taxonomic classification.</title>
        <authorList>
            <person name="Goeker M."/>
        </authorList>
    </citation>
    <scope>NUCLEOTIDE SEQUENCE [LARGE SCALE GENOMIC DNA]</scope>
    <source>
        <strain evidence="1 2">DSM 25287</strain>
    </source>
</reference>
<protein>
    <recommendedName>
        <fullName evidence="3">Polymerase nucleotidyl transferase domain-containing protein</fullName>
    </recommendedName>
</protein>
<sequence length="97" mass="10699">MRRDLALARLRRHRAVIAQRFGVRRLVLCGATIRDEAAADAPVELLVEFLGDPSFDRFVDLKGFLEDEVLRAPVELLLATAGETTPADFDHAALDVG</sequence>
<dbReference type="SUPFAM" id="SSF81301">
    <property type="entry name" value="Nucleotidyltransferase"/>
    <property type="match status" value="1"/>
</dbReference>
<comment type="caution">
    <text evidence="1">The sequence shown here is derived from an EMBL/GenBank/DDBJ whole genome shotgun (WGS) entry which is preliminary data.</text>
</comment>
<proteinExistence type="predicted"/>
<evidence type="ECO:0000313" key="1">
    <source>
        <dbReference type="EMBL" id="TCO82687.1"/>
    </source>
</evidence>
<dbReference type="OrthoDB" id="9809668at2"/>
<dbReference type="Proteomes" id="UP000295765">
    <property type="component" value="Unassembled WGS sequence"/>
</dbReference>
<dbReference type="AlphaFoldDB" id="A0A4R2L6X8"/>